<dbReference type="Proteomes" id="UP000238650">
    <property type="component" value="Unassembled WGS sequence"/>
</dbReference>
<evidence type="ECO:0000256" key="2">
    <source>
        <dbReference type="ARBA" id="ARBA00023027"/>
    </source>
</evidence>
<reference evidence="5 6" key="1">
    <citation type="journal article" date="2017" name="New Microbes New Infect">
        <title>Genome sequence of 'Leucobacter massiliensis' sp. nov. isolated from human pharynx after travel to the 2014 Hajj.</title>
        <authorList>
            <person name="Leangapichart T."/>
            <person name="Gautret P."/>
            <person name="Nguyen T.T."/>
            <person name="Armstrong N."/>
            <person name="Rolain J.M."/>
        </authorList>
    </citation>
    <scope>NUCLEOTIDE SEQUENCE [LARGE SCALE GENOMIC DNA]</scope>
    <source>
        <strain evidence="5 6">122RC15</strain>
    </source>
</reference>
<evidence type="ECO:0000313" key="6">
    <source>
        <dbReference type="Proteomes" id="UP000238650"/>
    </source>
</evidence>
<evidence type="ECO:0000313" key="5">
    <source>
        <dbReference type="EMBL" id="PRI10280.1"/>
    </source>
</evidence>
<feature type="domain" description="Gfo/Idh/MocA-like oxidoreductase N-terminal" evidence="3">
    <location>
        <begin position="4"/>
        <end position="125"/>
    </location>
</feature>
<comment type="caution">
    <text evidence="5">The sequence shown here is derived from an EMBL/GenBank/DDBJ whole genome shotgun (WGS) entry which is preliminary data.</text>
</comment>
<accession>A0A2S9QL21</accession>
<dbReference type="OrthoDB" id="256869at2"/>
<protein>
    <recommendedName>
        <fullName evidence="7">Oxidoreductase</fullName>
    </recommendedName>
</protein>
<dbReference type="InterPro" id="IPR000683">
    <property type="entry name" value="Gfo/Idh/MocA-like_OxRdtase_N"/>
</dbReference>
<dbReference type="PANTHER" id="PTHR43818:SF11">
    <property type="entry name" value="BCDNA.GH03377"/>
    <property type="match status" value="1"/>
</dbReference>
<proteinExistence type="predicted"/>
<dbReference type="Gene3D" id="3.30.360.10">
    <property type="entry name" value="Dihydrodipicolinate Reductase, domain 2"/>
    <property type="match status" value="1"/>
</dbReference>
<dbReference type="InterPro" id="IPR036291">
    <property type="entry name" value="NAD(P)-bd_dom_sf"/>
</dbReference>
<dbReference type="SUPFAM" id="SSF51735">
    <property type="entry name" value="NAD(P)-binding Rossmann-fold domains"/>
    <property type="match status" value="1"/>
</dbReference>
<keyword evidence="2" id="KW-0520">NAD</keyword>
<dbReference type="PANTHER" id="PTHR43818">
    <property type="entry name" value="BCDNA.GH03377"/>
    <property type="match status" value="1"/>
</dbReference>
<dbReference type="InterPro" id="IPR050463">
    <property type="entry name" value="Gfo/Idh/MocA_oxidrdct_glycsds"/>
</dbReference>
<dbReference type="AlphaFoldDB" id="A0A2S9QL21"/>
<dbReference type="GO" id="GO:0000166">
    <property type="term" value="F:nucleotide binding"/>
    <property type="evidence" value="ECO:0007669"/>
    <property type="project" value="InterPro"/>
</dbReference>
<dbReference type="Pfam" id="PF01408">
    <property type="entry name" value="GFO_IDH_MocA"/>
    <property type="match status" value="1"/>
</dbReference>
<dbReference type="Pfam" id="PF22725">
    <property type="entry name" value="GFO_IDH_MocA_C3"/>
    <property type="match status" value="1"/>
</dbReference>
<dbReference type="EMBL" id="MWZD01000022">
    <property type="protein sequence ID" value="PRI10280.1"/>
    <property type="molecule type" value="Genomic_DNA"/>
</dbReference>
<dbReference type="RefSeq" id="WP_105806217.1">
    <property type="nucleotide sequence ID" value="NZ_MWZD01000022.1"/>
</dbReference>
<dbReference type="Gene3D" id="3.40.50.720">
    <property type="entry name" value="NAD(P)-binding Rossmann-like Domain"/>
    <property type="match status" value="1"/>
</dbReference>
<organism evidence="5 6">
    <name type="scientific">Leucobacter massiliensis</name>
    <dbReference type="NCBI Taxonomy" id="1686285"/>
    <lineage>
        <taxon>Bacteria</taxon>
        <taxon>Bacillati</taxon>
        <taxon>Actinomycetota</taxon>
        <taxon>Actinomycetes</taxon>
        <taxon>Micrococcales</taxon>
        <taxon>Microbacteriaceae</taxon>
        <taxon>Leucobacter</taxon>
    </lineage>
</organism>
<dbReference type="GO" id="GO:0016491">
    <property type="term" value="F:oxidoreductase activity"/>
    <property type="evidence" value="ECO:0007669"/>
    <property type="project" value="UniProtKB-KW"/>
</dbReference>
<feature type="domain" description="GFO/IDH/MocA-like oxidoreductase" evidence="4">
    <location>
        <begin position="136"/>
        <end position="261"/>
    </location>
</feature>
<evidence type="ECO:0000259" key="4">
    <source>
        <dbReference type="Pfam" id="PF22725"/>
    </source>
</evidence>
<dbReference type="SUPFAM" id="SSF55347">
    <property type="entry name" value="Glyceraldehyde-3-phosphate dehydrogenase-like, C-terminal domain"/>
    <property type="match status" value="1"/>
</dbReference>
<evidence type="ECO:0000259" key="3">
    <source>
        <dbReference type="Pfam" id="PF01408"/>
    </source>
</evidence>
<name>A0A2S9QL21_9MICO</name>
<evidence type="ECO:0008006" key="7">
    <source>
        <dbReference type="Google" id="ProtNLM"/>
    </source>
</evidence>
<gene>
    <name evidence="5" type="ORF">B4915_12870</name>
</gene>
<keyword evidence="1" id="KW-0560">Oxidoreductase</keyword>
<evidence type="ECO:0000256" key="1">
    <source>
        <dbReference type="ARBA" id="ARBA00023002"/>
    </source>
</evidence>
<keyword evidence="6" id="KW-1185">Reference proteome</keyword>
<sequence length="395" mass="42487">MTVRAALVGLGFAAQELKLPGYLAARDLVEIVAVADPDPHARAVIAQQLGLPPEACHEGYEELLARADVDYIDVSTPHLTHLPILALAAERGVSVICDKPLAMSVAEVDEMIGLVERSGIRAGVHHNYAHFPSHAEMLRQIGAGAIGRVDTVTMSAHSVYAPGVMPGEDGWRGVARLAGGGILMDYGIHLLYLSLRLLGPGFIPRTVTARVDKRRIRADADVEDTVTVHIEGERGETAALTLTWGTGTSGHTVVDGETGTLQIRYPDGFSAQHNVAHELQIMRGRLGDPESIPVEWERLPLEWYYGGSIRSFAEYVRGGEPSGVATLDEARATISLALSAYESVALDRPVEVPLSPASPLYSLGVTGVHRMELASDNVIRRRGLYRPASDEGAHE</sequence>
<dbReference type="InterPro" id="IPR055170">
    <property type="entry name" value="GFO_IDH_MocA-like_dom"/>
</dbReference>